<evidence type="ECO:0000256" key="3">
    <source>
        <dbReference type="ARBA" id="ARBA00023186"/>
    </source>
</evidence>
<evidence type="ECO:0000256" key="1">
    <source>
        <dbReference type="ARBA" id="ARBA00004305"/>
    </source>
</evidence>
<evidence type="ECO:0000256" key="4">
    <source>
        <dbReference type="ARBA" id="ARBA00025715"/>
    </source>
</evidence>
<dbReference type="Proteomes" id="UP000033483">
    <property type="component" value="Unassembled WGS sequence"/>
</dbReference>
<feature type="domain" description="Complex 1 LYR protein" evidence="5">
    <location>
        <begin position="10"/>
        <end position="67"/>
    </location>
</feature>
<dbReference type="CDD" id="cd20268">
    <property type="entry name" value="Complex1_LYR_SDHAF1_LYRM8"/>
    <property type="match status" value="1"/>
</dbReference>
<gene>
    <name evidence="6" type="ORF">TD95_004481</name>
</gene>
<comment type="similarity">
    <text evidence="4">Belongs to the complex I LYR family. SDHAF1 subfamily.</text>
</comment>
<dbReference type="Pfam" id="PF05347">
    <property type="entry name" value="Complex1_LYR"/>
    <property type="match status" value="1"/>
</dbReference>
<proteinExistence type="inferred from homology"/>
<sequence>MARLSGLQKDVLALYRQCLRAARQKKESRTHFEGFARAEFEKYRKLDKRDFSTIEYFLRKGQRQLEMFSEATIKDVR</sequence>
<evidence type="ECO:0000313" key="6">
    <source>
        <dbReference type="EMBL" id="KKA26501.1"/>
    </source>
</evidence>
<dbReference type="EMBL" id="LAEV01002148">
    <property type="protein sequence ID" value="KKA26501.1"/>
    <property type="molecule type" value="Genomic_DNA"/>
</dbReference>
<keyword evidence="3" id="KW-0143">Chaperone</keyword>
<reference evidence="6 7" key="1">
    <citation type="submission" date="2015-03" db="EMBL/GenBank/DDBJ databases">
        <authorList>
            <person name="Radwan O."/>
            <person name="Al-Naeli F.A."/>
            <person name="Rendon G.A."/>
            <person name="Fields C."/>
        </authorList>
    </citation>
    <scope>NUCLEOTIDE SEQUENCE [LARGE SCALE GENOMIC DNA]</scope>
    <source>
        <strain evidence="6">CR-DP1</strain>
    </source>
</reference>
<dbReference type="PANTHER" id="PTHR13675:SF1">
    <property type="entry name" value="SUCCINATE DEHYDROGENASE ASSEMBLY FACTOR 1, MITOCHONDRIAL"/>
    <property type="match status" value="1"/>
</dbReference>
<dbReference type="PANTHER" id="PTHR13675">
    <property type="entry name" value="LYR MOTIF-CONTAINING PROTEIN 2"/>
    <property type="match status" value="1"/>
</dbReference>
<dbReference type="AlphaFoldDB" id="A0A0F4Z8Q6"/>
<comment type="caution">
    <text evidence="6">The sequence shown here is derived from an EMBL/GenBank/DDBJ whole genome shotgun (WGS) entry which is preliminary data.</text>
</comment>
<evidence type="ECO:0000313" key="7">
    <source>
        <dbReference type="Proteomes" id="UP000033483"/>
    </source>
</evidence>
<comment type="subcellular location">
    <subcellularLocation>
        <location evidence="1">Mitochondrion matrix</location>
    </subcellularLocation>
</comment>
<keyword evidence="7" id="KW-1185">Reference proteome</keyword>
<dbReference type="InterPro" id="IPR008011">
    <property type="entry name" value="Complex1_LYR_dom"/>
</dbReference>
<dbReference type="GO" id="GO:0034553">
    <property type="term" value="P:mitochondrial respiratory chain complex II assembly"/>
    <property type="evidence" value="ECO:0007669"/>
    <property type="project" value="InterPro"/>
</dbReference>
<dbReference type="GO" id="GO:0005759">
    <property type="term" value="C:mitochondrial matrix"/>
    <property type="evidence" value="ECO:0007669"/>
    <property type="project" value="UniProtKB-SubCell"/>
</dbReference>
<evidence type="ECO:0000259" key="5">
    <source>
        <dbReference type="Pfam" id="PF05347"/>
    </source>
</evidence>
<accession>A0A0F4Z8Q6</accession>
<dbReference type="InterPro" id="IPR045295">
    <property type="entry name" value="Complex1_LYR_SDHAF1_LYRM8"/>
</dbReference>
<dbReference type="OrthoDB" id="273010at2759"/>
<protein>
    <recommendedName>
        <fullName evidence="5">Complex 1 LYR protein domain-containing protein</fullName>
    </recommendedName>
</protein>
<name>A0A0F4Z8Q6_9PEZI</name>
<keyword evidence="2" id="KW-0496">Mitochondrion</keyword>
<organism evidence="6 7">
    <name type="scientific">Thielaviopsis punctulata</name>
    <dbReference type="NCBI Taxonomy" id="72032"/>
    <lineage>
        <taxon>Eukaryota</taxon>
        <taxon>Fungi</taxon>
        <taxon>Dikarya</taxon>
        <taxon>Ascomycota</taxon>
        <taxon>Pezizomycotina</taxon>
        <taxon>Sordariomycetes</taxon>
        <taxon>Hypocreomycetidae</taxon>
        <taxon>Microascales</taxon>
        <taxon>Ceratocystidaceae</taxon>
        <taxon>Thielaviopsis</taxon>
    </lineage>
</organism>
<evidence type="ECO:0000256" key="2">
    <source>
        <dbReference type="ARBA" id="ARBA00023128"/>
    </source>
</evidence>